<evidence type="ECO:0000313" key="4">
    <source>
        <dbReference type="Proteomes" id="UP000295304"/>
    </source>
</evidence>
<protein>
    <submittedName>
        <fullName evidence="3">Glycosyltransferase involved in cell wall biosynthesis</fullName>
    </submittedName>
</protein>
<proteinExistence type="predicted"/>
<accession>A0A4V2UNQ8</accession>
<keyword evidence="1" id="KW-1133">Transmembrane helix</keyword>
<sequence length="355" mass="39299">MTSLLRQTRRSCHIREDSGVGAGSFNGKRRRGIRVLENKKIAVVLPCFNEAAVIANVVCDFKTVLPGATVYVIDNNSTDETADVARRAGAIVLHEALKGKGNAVRRAFCEIEADVYIMADGDGTYDHTRAAQLVRTMFDNHLDMVVATRHTESKDAYRRGHQWGNILFNAVLRFLFGEKFTDIFSGYRVFSRRFVKTFPALSCGFEIETELSVHAIQMGIPCREVPTVYFDRAAGTVSKLKTYRDGWRILLTMVKLMKHVRPMAMFAAIGGVLAGLSLLIGAPVIVYFLQTHTVPRIPSTVAAASLMILSAISFVTGIILDSITYASTVNKRLMYLSHRSPYELKQEAPVKGDGA</sequence>
<keyword evidence="1" id="KW-0812">Transmembrane</keyword>
<keyword evidence="4" id="KW-1185">Reference proteome</keyword>
<name>A0A4V2UNQ8_9PROT</name>
<gene>
    <name evidence="3" type="ORF">EDD55_10462</name>
</gene>
<keyword evidence="3" id="KW-0808">Transferase</keyword>
<dbReference type="InterPro" id="IPR029044">
    <property type="entry name" value="Nucleotide-diphossugar_trans"/>
</dbReference>
<dbReference type="CDD" id="cd04179">
    <property type="entry name" value="DPM_DPG-synthase_like"/>
    <property type="match status" value="1"/>
</dbReference>
<dbReference type="EMBL" id="SLZW01000004">
    <property type="protein sequence ID" value="TCS62971.1"/>
    <property type="molecule type" value="Genomic_DNA"/>
</dbReference>
<evidence type="ECO:0000256" key="1">
    <source>
        <dbReference type="SAM" id="Phobius"/>
    </source>
</evidence>
<feature type="transmembrane region" description="Helical" evidence="1">
    <location>
        <begin position="301"/>
        <end position="326"/>
    </location>
</feature>
<dbReference type="Pfam" id="PF00535">
    <property type="entry name" value="Glycos_transf_2"/>
    <property type="match status" value="1"/>
</dbReference>
<keyword evidence="1" id="KW-0472">Membrane</keyword>
<feature type="transmembrane region" description="Helical" evidence="1">
    <location>
        <begin position="263"/>
        <end position="289"/>
    </location>
</feature>
<dbReference type="PANTHER" id="PTHR48090:SF7">
    <property type="entry name" value="RFBJ PROTEIN"/>
    <property type="match status" value="1"/>
</dbReference>
<evidence type="ECO:0000259" key="2">
    <source>
        <dbReference type="Pfam" id="PF00535"/>
    </source>
</evidence>
<dbReference type="Gene3D" id="3.90.550.10">
    <property type="entry name" value="Spore Coat Polysaccharide Biosynthesis Protein SpsA, Chain A"/>
    <property type="match status" value="1"/>
</dbReference>
<reference evidence="3 4" key="1">
    <citation type="submission" date="2019-03" db="EMBL/GenBank/DDBJ databases">
        <title>Genomic Encyclopedia of Type Strains, Phase IV (KMG-IV): sequencing the most valuable type-strain genomes for metagenomic binning, comparative biology and taxonomic classification.</title>
        <authorList>
            <person name="Goeker M."/>
        </authorList>
    </citation>
    <scope>NUCLEOTIDE SEQUENCE [LARGE SCALE GENOMIC DNA]</scope>
    <source>
        <strain evidence="3 4">DSM 101688</strain>
    </source>
</reference>
<evidence type="ECO:0000313" key="3">
    <source>
        <dbReference type="EMBL" id="TCS62971.1"/>
    </source>
</evidence>
<dbReference type="GO" id="GO:0016740">
    <property type="term" value="F:transferase activity"/>
    <property type="evidence" value="ECO:0007669"/>
    <property type="project" value="UniProtKB-KW"/>
</dbReference>
<organism evidence="3 4">
    <name type="scientific">Varunaivibrio sulfuroxidans</name>
    <dbReference type="NCBI Taxonomy" id="1773489"/>
    <lineage>
        <taxon>Bacteria</taxon>
        <taxon>Pseudomonadati</taxon>
        <taxon>Pseudomonadota</taxon>
        <taxon>Alphaproteobacteria</taxon>
        <taxon>Rhodospirillales</taxon>
        <taxon>Magnetovibrionaceae</taxon>
        <taxon>Varunaivibrio</taxon>
    </lineage>
</organism>
<feature type="domain" description="Glycosyltransferase 2-like" evidence="2">
    <location>
        <begin position="43"/>
        <end position="196"/>
    </location>
</feature>
<dbReference type="InterPro" id="IPR001173">
    <property type="entry name" value="Glyco_trans_2-like"/>
</dbReference>
<dbReference type="AlphaFoldDB" id="A0A4V2UNQ8"/>
<comment type="caution">
    <text evidence="3">The sequence shown here is derived from an EMBL/GenBank/DDBJ whole genome shotgun (WGS) entry which is preliminary data.</text>
</comment>
<dbReference type="Proteomes" id="UP000295304">
    <property type="component" value="Unassembled WGS sequence"/>
</dbReference>
<dbReference type="PANTHER" id="PTHR48090">
    <property type="entry name" value="UNDECAPRENYL-PHOSPHATE 4-DEOXY-4-FORMAMIDO-L-ARABINOSE TRANSFERASE-RELATED"/>
    <property type="match status" value="1"/>
</dbReference>
<dbReference type="SUPFAM" id="SSF53448">
    <property type="entry name" value="Nucleotide-diphospho-sugar transferases"/>
    <property type="match status" value="1"/>
</dbReference>
<dbReference type="InterPro" id="IPR050256">
    <property type="entry name" value="Glycosyltransferase_2"/>
</dbReference>